<dbReference type="InterPro" id="IPR007565">
    <property type="entry name" value="4HFCP_synth"/>
</dbReference>
<keyword evidence="3" id="KW-0456">Lyase</keyword>
<evidence type="ECO:0000256" key="1">
    <source>
        <dbReference type="ARBA" id="ARBA00003810"/>
    </source>
</evidence>
<accession>A0ABQ4QY10</accession>
<keyword evidence="4" id="KW-0704">Schiff base</keyword>
<dbReference type="RefSeq" id="WP_128562487.1">
    <property type="nucleotide sequence ID" value="NZ_BPQH01000009.1"/>
</dbReference>
<dbReference type="PIRSF" id="PIRSF015957">
    <property type="entry name" value="UCP015957"/>
    <property type="match status" value="1"/>
</dbReference>
<comment type="caution">
    <text evidence="7">The sequence shown here is derived from an EMBL/GenBank/DDBJ whole genome shotgun (WGS) entry which is preliminary data.</text>
</comment>
<reference evidence="7" key="1">
    <citation type="journal article" date="2021" name="Front. Microbiol.">
        <title>Comprehensive Comparative Genomics and Phenotyping of Methylobacterium Species.</title>
        <authorList>
            <person name="Alessa O."/>
            <person name="Ogura Y."/>
            <person name="Fujitani Y."/>
            <person name="Takami H."/>
            <person name="Hayashi T."/>
            <person name="Sahin N."/>
            <person name="Tani A."/>
        </authorList>
    </citation>
    <scope>NUCLEOTIDE SEQUENCE</scope>
    <source>
        <strain evidence="7">KCTC 52305</strain>
    </source>
</reference>
<dbReference type="Proteomes" id="UP001055167">
    <property type="component" value="Unassembled WGS sequence"/>
</dbReference>
<protein>
    <recommendedName>
        <fullName evidence="2">(5-formylfuran-3-yl)methyl phosphate synthase</fullName>
        <ecNumber evidence="2">4.2.3.153</ecNumber>
    </recommendedName>
    <alternativeName>
        <fullName evidence="5">4-(hydroxymethyl)-2-furancarboxaldehyde-phosphate synthase</fullName>
    </alternativeName>
</protein>
<reference evidence="7" key="2">
    <citation type="submission" date="2021-08" db="EMBL/GenBank/DDBJ databases">
        <authorList>
            <person name="Tani A."/>
            <person name="Ola A."/>
            <person name="Ogura Y."/>
            <person name="Katsura K."/>
            <person name="Hayashi T."/>
        </authorList>
    </citation>
    <scope>NUCLEOTIDE SEQUENCE</scope>
    <source>
        <strain evidence="7">KCTC 52305</strain>
    </source>
</reference>
<organism evidence="7 8">
    <name type="scientific">Methylobacterium crusticola</name>
    <dbReference type="NCBI Taxonomy" id="1697972"/>
    <lineage>
        <taxon>Bacteria</taxon>
        <taxon>Pseudomonadati</taxon>
        <taxon>Pseudomonadota</taxon>
        <taxon>Alphaproteobacteria</taxon>
        <taxon>Hyphomicrobiales</taxon>
        <taxon>Methylobacteriaceae</taxon>
        <taxon>Methylobacterium</taxon>
    </lineage>
</organism>
<evidence type="ECO:0000313" key="7">
    <source>
        <dbReference type="EMBL" id="GJD50310.1"/>
    </source>
</evidence>
<evidence type="ECO:0000256" key="4">
    <source>
        <dbReference type="ARBA" id="ARBA00023270"/>
    </source>
</evidence>
<evidence type="ECO:0000256" key="5">
    <source>
        <dbReference type="ARBA" id="ARBA00032523"/>
    </source>
</evidence>
<keyword evidence="8" id="KW-1185">Reference proteome</keyword>
<evidence type="ECO:0000256" key="6">
    <source>
        <dbReference type="ARBA" id="ARBA00047628"/>
    </source>
</evidence>
<proteinExistence type="predicted"/>
<evidence type="ECO:0000313" key="8">
    <source>
        <dbReference type="Proteomes" id="UP001055167"/>
    </source>
</evidence>
<evidence type="ECO:0000256" key="3">
    <source>
        <dbReference type="ARBA" id="ARBA00023239"/>
    </source>
</evidence>
<gene>
    <name evidence="7" type="ORF">OPKNFCMD_3049</name>
</gene>
<dbReference type="EC" id="4.2.3.153" evidence="2"/>
<dbReference type="EMBL" id="BPQH01000009">
    <property type="protein sequence ID" value="GJD50310.1"/>
    <property type="molecule type" value="Genomic_DNA"/>
</dbReference>
<name>A0ABQ4QY10_9HYPH</name>
<comment type="catalytic activity">
    <reaction evidence="6">
        <text>2 D-glyceraldehyde 3-phosphate = 4-(hydroxymethyl)-2-furancarboxaldehyde phosphate + phosphate + 2 H2O</text>
        <dbReference type="Rhea" id="RHEA:43536"/>
        <dbReference type="ChEBI" id="CHEBI:15377"/>
        <dbReference type="ChEBI" id="CHEBI:43474"/>
        <dbReference type="ChEBI" id="CHEBI:59776"/>
        <dbReference type="ChEBI" id="CHEBI:83407"/>
        <dbReference type="EC" id="4.2.3.153"/>
    </reaction>
</comment>
<sequence length="238" mass="23475">MPDPVPPGPARPPRVRLLVSVRDAGEAARAAAAGADLVDAKDPGRGALGALPPAAVRAIVAAARGAQTSAVAGEPRDAAEAEALLAALADSGAGYLKVAVPPDLDLAGLRRPAGPPVIAVLFAEDAPGAARVPALAAAGFAGAMIDTRSKDGRRLTDHLGPAHLAAFTAACRAAGLLSGLAGSLALDDIPVLAPLAPGYLGFRGGLCAGRDRRAGLDPDRIAEAARRLAAAARHPAAA</sequence>
<dbReference type="Pfam" id="PF04476">
    <property type="entry name" value="4HFCP_synth"/>
    <property type="match status" value="1"/>
</dbReference>
<comment type="function">
    <text evidence="1">Catalyzes the formation of 4-(hydroxymethyl)-2-furancarboxaldehyde phosphate (4-HFC-P) from two molecules of glyceraldehyde-3-P (GA-3-P).</text>
</comment>
<evidence type="ECO:0000256" key="2">
    <source>
        <dbReference type="ARBA" id="ARBA00012553"/>
    </source>
</evidence>